<comment type="caution">
    <text evidence="1">The sequence shown here is derived from an EMBL/GenBank/DDBJ whole genome shotgun (WGS) entry which is preliminary data.</text>
</comment>
<evidence type="ECO:0008006" key="3">
    <source>
        <dbReference type="Google" id="ProtNLM"/>
    </source>
</evidence>
<reference evidence="1 2" key="1">
    <citation type="submission" date="2020-04" db="EMBL/GenBank/DDBJ databases">
        <title>Description of novel Gluconacetobacter.</title>
        <authorList>
            <person name="Sombolestani A."/>
        </authorList>
    </citation>
    <scope>NUCLEOTIDE SEQUENCE [LARGE SCALE GENOMIC DNA]</scope>
    <source>
        <strain evidence="1 2">LMG 7603</strain>
    </source>
</reference>
<sequence>MDHTNFDSPAAGQVARLLIGELIQPVAPDVTAFVSRLVGDAPVLGVLFYGSGLRQADPDGILDFYVVLDRQSDWPRGGAALAANTLLPPNVEYHEWTEQGRCIRAKVAILTLSQFRALTGRATLDTTMWARFCQPVRLVWARDDQAADRILRCLVRAVGVAAWWAACLGPEQGTAAIYWQQLFAHTYEAELRVESAGRAQVLLAGQQDRYRDLLIAAWTASGLPFTQTGDVLHPLLSAATRARARRQWQVRAGMGRPLNIARLAKAAFTFAGGAGYIAWKIRRHSGFDLKIPPFAARHPLLCLPWLLWKLRQAGIFTRR</sequence>
<evidence type="ECO:0000313" key="2">
    <source>
        <dbReference type="Proteomes" id="UP000550787"/>
    </source>
</evidence>
<protein>
    <recommendedName>
        <fullName evidence="3">Phosphatidate cytidylyltransferase</fullName>
    </recommendedName>
</protein>
<dbReference type="Proteomes" id="UP000550787">
    <property type="component" value="Unassembled WGS sequence"/>
</dbReference>
<dbReference type="EMBL" id="JABEQG010000008">
    <property type="protein sequence ID" value="MBB2155987.1"/>
    <property type="molecule type" value="Genomic_DNA"/>
</dbReference>
<organism evidence="1 2">
    <name type="scientific">Gluconacetobacter diazotrophicus</name>
    <name type="common">Acetobacter diazotrophicus</name>
    <dbReference type="NCBI Taxonomy" id="33996"/>
    <lineage>
        <taxon>Bacteria</taxon>
        <taxon>Pseudomonadati</taxon>
        <taxon>Pseudomonadota</taxon>
        <taxon>Alphaproteobacteria</taxon>
        <taxon>Acetobacterales</taxon>
        <taxon>Acetobacteraceae</taxon>
        <taxon>Gluconacetobacter</taxon>
    </lineage>
</organism>
<dbReference type="AlphaFoldDB" id="A0A7W4I4I2"/>
<name>A0A7W4I4I2_GLUDI</name>
<gene>
    <name evidence="1" type="ORF">HLH33_06640</name>
</gene>
<proteinExistence type="predicted"/>
<evidence type="ECO:0000313" key="1">
    <source>
        <dbReference type="EMBL" id="MBB2155987.1"/>
    </source>
</evidence>
<accession>A0A7W4I4I2</accession>
<dbReference type="RefSeq" id="WP_183115650.1">
    <property type="nucleotide sequence ID" value="NZ_JABEQG010000008.1"/>
</dbReference>